<dbReference type="Pfam" id="PF12927">
    <property type="entry name" value="DUF3835"/>
    <property type="match status" value="2"/>
</dbReference>
<feature type="compositionally biased region" description="Acidic residues" evidence="2">
    <location>
        <begin position="462"/>
        <end position="471"/>
    </location>
</feature>
<dbReference type="PANTHER" id="PTHR12674:SF2">
    <property type="entry name" value="PREFOLDIN SUBUNIT 5"/>
    <property type="match status" value="1"/>
</dbReference>
<feature type="region of interest" description="Disordered" evidence="2">
    <location>
        <begin position="529"/>
        <end position="554"/>
    </location>
</feature>
<name>A0A9P6W7S4_MAUEX</name>
<feature type="domain" description="DUF3835" evidence="3">
    <location>
        <begin position="766"/>
        <end position="858"/>
    </location>
</feature>
<proteinExistence type="inferred from homology"/>
<dbReference type="GO" id="GO:1990113">
    <property type="term" value="P:RNA polymerase I assembly"/>
    <property type="evidence" value="ECO:0007669"/>
    <property type="project" value="TreeGrafter"/>
</dbReference>
<dbReference type="GO" id="GO:0016272">
    <property type="term" value="C:prefoldin complex"/>
    <property type="evidence" value="ECO:0007669"/>
    <property type="project" value="InterPro"/>
</dbReference>
<dbReference type="EMBL" id="PUHR01000105">
    <property type="protein sequence ID" value="KAG0666300.1"/>
    <property type="molecule type" value="Genomic_DNA"/>
</dbReference>
<feature type="compositionally biased region" description="Polar residues" evidence="2">
    <location>
        <begin position="538"/>
        <end position="554"/>
    </location>
</feature>
<comment type="caution">
    <text evidence="4">The sequence shown here is derived from an EMBL/GenBank/DDBJ whole genome shotgun (WGS) entry which is preliminary data.</text>
</comment>
<accession>A0A9P6W7S4</accession>
<dbReference type="Gene3D" id="1.10.287.370">
    <property type="match status" value="1"/>
</dbReference>
<dbReference type="InterPro" id="IPR009053">
    <property type="entry name" value="Prefoldin"/>
</dbReference>
<reference evidence="4 5" key="1">
    <citation type="submission" date="2020-11" db="EMBL/GenBank/DDBJ databases">
        <title>Kefir isolates.</title>
        <authorList>
            <person name="Marcisauskas S."/>
            <person name="Kim Y."/>
            <person name="Blasche S."/>
        </authorList>
    </citation>
    <scope>NUCLEOTIDE SEQUENCE [LARGE SCALE GENOMIC DNA]</scope>
    <source>
        <strain evidence="4 5">OG2</strain>
    </source>
</reference>
<dbReference type="PANTHER" id="PTHR12674">
    <property type="entry name" value="PREFOLDIN SUBUNIT 5"/>
    <property type="match status" value="1"/>
</dbReference>
<feature type="domain" description="DUF3835" evidence="3">
    <location>
        <begin position="458"/>
        <end position="486"/>
    </location>
</feature>
<evidence type="ECO:0000313" key="5">
    <source>
        <dbReference type="Proteomes" id="UP000750334"/>
    </source>
</evidence>
<organism evidence="4 5">
    <name type="scientific">Maudiozyma exigua</name>
    <name type="common">Yeast</name>
    <name type="synonym">Kazachstania exigua</name>
    <dbReference type="NCBI Taxonomy" id="34358"/>
    <lineage>
        <taxon>Eukaryota</taxon>
        <taxon>Fungi</taxon>
        <taxon>Dikarya</taxon>
        <taxon>Ascomycota</taxon>
        <taxon>Saccharomycotina</taxon>
        <taxon>Saccharomycetes</taxon>
        <taxon>Saccharomycetales</taxon>
        <taxon>Saccharomycetaceae</taxon>
        <taxon>Maudiozyma</taxon>
    </lineage>
</organism>
<evidence type="ECO:0000256" key="2">
    <source>
        <dbReference type="SAM" id="MobiDB-lite"/>
    </source>
</evidence>
<dbReference type="AlphaFoldDB" id="A0A9P6W7S4"/>
<comment type="similarity">
    <text evidence="1">Belongs to the prefoldin subunit alpha family.</text>
</comment>
<dbReference type="GO" id="GO:0006457">
    <property type="term" value="P:protein folding"/>
    <property type="evidence" value="ECO:0007669"/>
    <property type="project" value="InterPro"/>
</dbReference>
<dbReference type="OrthoDB" id="21413at2759"/>
<evidence type="ECO:0000259" key="3">
    <source>
        <dbReference type="Pfam" id="PF12927"/>
    </source>
</evidence>
<feature type="region of interest" description="Disordered" evidence="2">
    <location>
        <begin position="461"/>
        <end position="482"/>
    </location>
</feature>
<feature type="region of interest" description="Disordered" evidence="2">
    <location>
        <begin position="583"/>
        <end position="610"/>
    </location>
</feature>
<keyword evidence="5" id="KW-1185">Reference proteome</keyword>
<dbReference type="InterPro" id="IPR024325">
    <property type="entry name" value="DUF3835"/>
</dbReference>
<gene>
    <name evidence="4" type="ORF">C6P45_000261</name>
</gene>
<dbReference type="GO" id="GO:1990115">
    <property type="term" value="P:RNA polymerase III assembly"/>
    <property type="evidence" value="ECO:0007669"/>
    <property type="project" value="TreeGrafter"/>
</dbReference>
<dbReference type="InterPro" id="IPR011599">
    <property type="entry name" value="PFD_alpha_archaea"/>
</dbReference>
<evidence type="ECO:0000256" key="1">
    <source>
        <dbReference type="ARBA" id="ARBA00010048"/>
    </source>
</evidence>
<dbReference type="GO" id="GO:0005737">
    <property type="term" value="C:cytoplasm"/>
    <property type="evidence" value="ECO:0007669"/>
    <property type="project" value="TreeGrafter"/>
</dbReference>
<dbReference type="InterPro" id="IPR004127">
    <property type="entry name" value="Prefoldin_subunit_alpha"/>
</dbReference>
<protein>
    <recommendedName>
        <fullName evidence="3">DUF3835 domain-containing protein</fullName>
    </recommendedName>
</protein>
<dbReference type="GO" id="GO:0051082">
    <property type="term" value="F:unfolded protein binding"/>
    <property type="evidence" value="ECO:0007669"/>
    <property type="project" value="InterPro"/>
</dbReference>
<dbReference type="GO" id="GO:1990114">
    <property type="term" value="P:RNA polymerase II core complex assembly"/>
    <property type="evidence" value="ECO:0007669"/>
    <property type="project" value="TreeGrafter"/>
</dbReference>
<evidence type="ECO:0000313" key="4">
    <source>
        <dbReference type="EMBL" id="KAG0666300.1"/>
    </source>
</evidence>
<sequence>MGTEYETLANTVQKTLDNLQNKKNFLVDQQYNYNIIREKLLNFKQNKNASNEEESIEQKGDVFGDIIISSNKIFLGIGYDYYIEKTVDEAIEFVEDKLKLMDDAIEQFDLRINEASETLKNLKMLIHKNEVIQKSNQTKQNNDINNKEIYEDNDENILPTMEIREELDEEGNVINGSVVPAATDEERQKIEDLISNKLSKSPDTTQKIVNKSEPKIEEVNDGREENCVNPEKVDSITTNNIDTNEIYSFEDLVKQMDQQDEEDDGMIDSNDVDYNYDYSKLQNNIIADDNDDEDEYYEEEYDDEIYDRMPGHSSFMDQLNKLRISRGQLEKDDEEEEILEQPLIKPVSVTGKEPEKSIMKITTQEESEAITTATDEKKKIKKSVGFAQSLDVHEVESFKKETKQQTFNFPRRNDDLYSMVQDIMTDDTNNPKLNEFDNDLFASMIGAKPSDELHDKYKNQLDGEEEQEEEQETQKKARVSRFKRDRGNIKKNEPVVQERDVVEEIDRSGNRAVVDTIVERDVTVVEVEPKPKKKLSRFAQNRQSKQENPTHNSQGIVKDIVEHAEPKKSEGIVKDIIDHEDDIIPSNEKTPHFQQKKMRSLNKPRQSLNKTPAFPKELLDEELVSDEENESIMERIKPVIPTPKTEEIIEDEKATDDELIFPKEVKEAIKKIGKTEDSLRVANVDYSMLVDNMDDMIQAYSLGMYDDDLEEHPGTVVESIEDFTTYNKQVDELKDEIIDFKKKNPMVGIEEEIDEEQDNDPNSNVIMTDIVEKDIPVNYRDIEEEYENNLGLHPHNISEAVNKEYHTLRQQMLQQMQNLSISDDKEVQTQAYKESLGVEPIDAEGNAIRVSRFKSQRMKLDNPMNN</sequence>
<dbReference type="Pfam" id="PF02996">
    <property type="entry name" value="Prefoldin"/>
    <property type="match status" value="1"/>
</dbReference>
<dbReference type="Proteomes" id="UP000750334">
    <property type="component" value="Unassembled WGS sequence"/>
</dbReference>
<dbReference type="SUPFAM" id="SSF46579">
    <property type="entry name" value="Prefoldin"/>
    <property type="match status" value="1"/>
</dbReference>